<dbReference type="SMART" id="SM00388">
    <property type="entry name" value="HisKA"/>
    <property type="match status" value="1"/>
</dbReference>
<evidence type="ECO:0000256" key="10">
    <source>
        <dbReference type="ARBA" id="ARBA00023012"/>
    </source>
</evidence>
<dbReference type="Proteomes" id="UP000194664">
    <property type="component" value="Unassembled WGS sequence"/>
</dbReference>
<keyword evidence="7" id="KW-0547">Nucleotide-binding</keyword>
<evidence type="ECO:0000256" key="9">
    <source>
        <dbReference type="ARBA" id="ARBA00022840"/>
    </source>
</evidence>
<keyword evidence="5" id="KW-0597">Phosphoprotein</keyword>
<dbReference type="InterPro" id="IPR036890">
    <property type="entry name" value="HATPase_C_sf"/>
</dbReference>
<dbReference type="EMBL" id="MSPP01000001">
    <property type="protein sequence ID" value="OUD10845.1"/>
    <property type="molecule type" value="Genomic_DNA"/>
</dbReference>
<comment type="subcellular location">
    <subcellularLocation>
        <location evidence="2">Cell membrane</location>
    </subcellularLocation>
</comment>
<sequence length="348" mass="38239">MNTPIEPADLVNAFPLTAVLIGPNERILAANQLAKDLFSSECVGQHFINVLRQPNVLDAIEAVIVRGQHIETRYLGRDGGRDTTYRVNAAPVAAPNGPAVLLTFEDLTDIEEAGKMRRDFVANVSHELKTPLTALMGFVETLRGPARNDSKAQDRFLTIMEREASRMSQLVQDLLSLSRVEEHERVRPTEEVDLVALVASVKQSLEPVAKSSDVIINLDVPETQVQVLGDSNQLRQVLTNLIENGIKYGGAGKSVDVSVSVPLDQPLIRGKGVTIHVTDHGEGIAEHHIPRLTERFYRVDSHRSREVGGTGLGLAIVKHIINRHRGRLRIQSKLGQGTVFSVILPILE</sequence>
<dbReference type="CDD" id="cd00082">
    <property type="entry name" value="HisKA"/>
    <property type="match status" value="1"/>
</dbReference>
<dbReference type="GO" id="GO:0004721">
    <property type="term" value="F:phosphoprotein phosphatase activity"/>
    <property type="evidence" value="ECO:0007669"/>
    <property type="project" value="TreeGrafter"/>
</dbReference>
<evidence type="ECO:0000256" key="5">
    <source>
        <dbReference type="ARBA" id="ARBA00022553"/>
    </source>
</evidence>
<keyword evidence="9" id="KW-0067">ATP-binding</keyword>
<evidence type="ECO:0000256" key="1">
    <source>
        <dbReference type="ARBA" id="ARBA00000085"/>
    </source>
</evidence>
<keyword evidence="4" id="KW-1003">Cell membrane</keyword>
<dbReference type="InterPro" id="IPR003661">
    <property type="entry name" value="HisK_dim/P_dom"/>
</dbReference>
<dbReference type="Pfam" id="PF00512">
    <property type="entry name" value="HisKA"/>
    <property type="match status" value="1"/>
</dbReference>
<dbReference type="InterPro" id="IPR036097">
    <property type="entry name" value="HisK_dim/P_sf"/>
</dbReference>
<keyword evidence="14" id="KW-1185">Reference proteome</keyword>
<dbReference type="FunFam" id="3.30.565.10:FF:000006">
    <property type="entry name" value="Sensor histidine kinase WalK"/>
    <property type="match status" value="1"/>
</dbReference>
<dbReference type="InterPro" id="IPR035965">
    <property type="entry name" value="PAS-like_dom_sf"/>
</dbReference>
<organism evidence="13 14">
    <name type="scientific">Marivivens niveibacter</name>
    <dbReference type="NCBI Taxonomy" id="1930667"/>
    <lineage>
        <taxon>Bacteria</taxon>
        <taxon>Pseudomonadati</taxon>
        <taxon>Pseudomonadota</taxon>
        <taxon>Alphaproteobacteria</taxon>
        <taxon>Rhodobacterales</taxon>
        <taxon>Paracoccaceae</taxon>
        <taxon>Marivivens group</taxon>
        <taxon>Marivivens</taxon>
    </lineage>
</organism>
<dbReference type="SUPFAM" id="SSF55874">
    <property type="entry name" value="ATPase domain of HSP90 chaperone/DNA topoisomerase II/histidine kinase"/>
    <property type="match status" value="1"/>
</dbReference>
<dbReference type="PANTHER" id="PTHR45453:SF1">
    <property type="entry name" value="PHOSPHATE REGULON SENSOR PROTEIN PHOR"/>
    <property type="match status" value="1"/>
</dbReference>
<dbReference type="GO" id="GO:0000155">
    <property type="term" value="F:phosphorelay sensor kinase activity"/>
    <property type="evidence" value="ECO:0007669"/>
    <property type="project" value="InterPro"/>
</dbReference>
<keyword evidence="6" id="KW-0808">Transferase</keyword>
<dbReference type="Gene3D" id="3.30.450.20">
    <property type="entry name" value="PAS domain"/>
    <property type="match status" value="1"/>
</dbReference>
<accession>A0A251X372</accession>
<dbReference type="Gene3D" id="3.30.565.10">
    <property type="entry name" value="Histidine kinase-like ATPase, C-terminal domain"/>
    <property type="match status" value="1"/>
</dbReference>
<dbReference type="PRINTS" id="PR00344">
    <property type="entry name" value="BCTRLSENSOR"/>
</dbReference>
<dbReference type="RefSeq" id="WP_086450494.1">
    <property type="nucleotide sequence ID" value="NZ_MSPP01000001.1"/>
</dbReference>
<dbReference type="Gene3D" id="1.10.287.130">
    <property type="match status" value="1"/>
</dbReference>
<evidence type="ECO:0000256" key="8">
    <source>
        <dbReference type="ARBA" id="ARBA00022777"/>
    </source>
</evidence>
<dbReference type="EC" id="2.7.13.3" evidence="3"/>
<dbReference type="PROSITE" id="PS50109">
    <property type="entry name" value="HIS_KIN"/>
    <property type="match status" value="1"/>
</dbReference>
<reference evidence="13 14" key="1">
    <citation type="submission" date="2016-12" db="EMBL/GenBank/DDBJ databases">
        <title>The draft genome sequence of HSLHS2.</title>
        <authorList>
            <person name="Hu D."/>
            <person name="Wang L."/>
            <person name="Shao Z."/>
        </authorList>
    </citation>
    <scope>NUCLEOTIDE SEQUENCE [LARGE SCALE GENOMIC DNA]</scope>
    <source>
        <strain evidence="13">MCCC 1A06712</strain>
    </source>
</reference>
<protein>
    <recommendedName>
        <fullName evidence="3">histidine kinase</fullName>
        <ecNumber evidence="3">2.7.13.3</ecNumber>
    </recommendedName>
</protein>
<dbReference type="InterPro" id="IPR005467">
    <property type="entry name" value="His_kinase_dom"/>
</dbReference>
<evidence type="ECO:0000313" key="13">
    <source>
        <dbReference type="EMBL" id="OUD10845.1"/>
    </source>
</evidence>
<dbReference type="FunFam" id="1.10.287.130:FF:000008">
    <property type="entry name" value="Two-component sensor histidine kinase"/>
    <property type="match status" value="1"/>
</dbReference>
<keyword evidence="10" id="KW-0902">Two-component regulatory system</keyword>
<dbReference type="SUPFAM" id="SSF47384">
    <property type="entry name" value="Homodimeric domain of signal transducing histidine kinase"/>
    <property type="match status" value="1"/>
</dbReference>
<feature type="domain" description="Histidine kinase" evidence="12">
    <location>
        <begin position="123"/>
        <end position="348"/>
    </location>
</feature>
<evidence type="ECO:0000256" key="11">
    <source>
        <dbReference type="ARBA" id="ARBA00023136"/>
    </source>
</evidence>
<comment type="caution">
    <text evidence="13">The sequence shown here is derived from an EMBL/GenBank/DDBJ whole genome shotgun (WGS) entry which is preliminary data.</text>
</comment>
<evidence type="ECO:0000256" key="3">
    <source>
        <dbReference type="ARBA" id="ARBA00012438"/>
    </source>
</evidence>
<evidence type="ECO:0000259" key="12">
    <source>
        <dbReference type="PROSITE" id="PS50109"/>
    </source>
</evidence>
<dbReference type="GO" id="GO:0005886">
    <property type="term" value="C:plasma membrane"/>
    <property type="evidence" value="ECO:0007669"/>
    <property type="project" value="UniProtKB-SubCell"/>
</dbReference>
<dbReference type="PANTHER" id="PTHR45453">
    <property type="entry name" value="PHOSPHATE REGULON SENSOR PROTEIN PHOR"/>
    <property type="match status" value="1"/>
</dbReference>
<dbReference type="Pfam" id="PF02518">
    <property type="entry name" value="HATPase_c"/>
    <property type="match status" value="1"/>
</dbReference>
<evidence type="ECO:0000256" key="7">
    <source>
        <dbReference type="ARBA" id="ARBA00022741"/>
    </source>
</evidence>
<keyword evidence="11" id="KW-0472">Membrane</keyword>
<comment type="catalytic activity">
    <reaction evidence="1">
        <text>ATP + protein L-histidine = ADP + protein N-phospho-L-histidine.</text>
        <dbReference type="EC" id="2.7.13.3"/>
    </reaction>
</comment>
<evidence type="ECO:0000256" key="4">
    <source>
        <dbReference type="ARBA" id="ARBA00022475"/>
    </source>
</evidence>
<gene>
    <name evidence="13" type="ORF">BVC71_05065</name>
</gene>
<evidence type="ECO:0000256" key="6">
    <source>
        <dbReference type="ARBA" id="ARBA00022679"/>
    </source>
</evidence>
<dbReference type="SMART" id="SM00387">
    <property type="entry name" value="HATPase_c"/>
    <property type="match status" value="1"/>
</dbReference>
<dbReference type="GO" id="GO:0005524">
    <property type="term" value="F:ATP binding"/>
    <property type="evidence" value="ECO:0007669"/>
    <property type="project" value="UniProtKB-KW"/>
</dbReference>
<dbReference type="OrthoDB" id="9813151at2"/>
<dbReference type="InterPro" id="IPR004358">
    <property type="entry name" value="Sig_transdc_His_kin-like_C"/>
</dbReference>
<dbReference type="AlphaFoldDB" id="A0A251X372"/>
<evidence type="ECO:0000313" key="14">
    <source>
        <dbReference type="Proteomes" id="UP000194664"/>
    </source>
</evidence>
<proteinExistence type="predicted"/>
<keyword evidence="8 13" id="KW-0418">Kinase</keyword>
<dbReference type="GO" id="GO:0016036">
    <property type="term" value="P:cellular response to phosphate starvation"/>
    <property type="evidence" value="ECO:0007669"/>
    <property type="project" value="TreeGrafter"/>
</dbReference>
<dbReference type="InterPro" id="IPR003594">
    <property type="entry name" value="HATPase_dom"/>
</dbReference>
<evidence type="ECO:0000256" key="2">
    <source>
        <dbReference type="ARBA" id="ARBA00004236"/>
    </source>
</evidence>
<dbReference type="SUPFAM" id="SSF55785">
    <property type="entry name" value="PYP-like sensor domain (PAS domain)"/>
    <property type="match status" value="1"/>
</dbReference>
<name>A0A251X372_9RHOB</name>
<dbReference type="InterPro" id="IPR050351">
    <property type="entry name" value="BphY/WalK/GraS-like"/>
</dbReference>